<evidence type="ECO:0000313" key="1">
    <source>
        <dbReference type="EMBL" id="KAA9014911.1"/>
    </source>
</evidence>
<dbReference type="OrthoDB" id="2991760at2"/>
<evidence type="ECO:0000313" key="2">
    <source>
        <dbReference type="Proteomes" id="UP000326671"/>
    </source>
</evidence>
<dbReference type="AlphaFoldDB" id="A0A5J5H2T9"/>
<reference evidence="1 2" key="1">
    <citation type="submission" date="2019-09" db="EMBL/GenBank/DDBJ databases">
        <title>Whole genome sequences of isolates from the Mars Exploration Rovers.</title>
        <authorList>
            <person name="Seuylemezian A."/>
            <person name="Vaishampayan P."/>
        </authorList>
    </citation>
    <scope>NUCLEOTIDE SEQUENCE [LARGE SCALE GENOMIC DNA]</scope>
    <source>
        <strain evidence="1 2">MER_TA_151</strain>
    </source>
</reference>
<organism evidence="1 2">
    <name type="scientific">Niallia endozanthoxylica</name>
    <dbReference type="NCBI Taxonomy" id="2036016"/>
    <lineage>
        <taxon>Bacteria</taxon>
        <taxon>Bacillati</taxon>
        <taxon>Bacillota</taxon>
        <taxon>Bacilli</taxon>
        <taxon>Bacillales</taxon>
        <taxon>Bacillaceae</taxon>
        <taxon>Niallia</taxon>
    </lineage>
</organism>
<accession>A0A5J5H2T9</accession>
<sequence length="85" mass="9761">MFLKNVYSIRLNRQDTLIKDYLKKYPVANQSLIIKSLIIDGIHARQNEAHGIKGANEKLEEILVLLKKMQILEKSTKGIQLEEGN</sequence>
<comment type="caution">
    <text evidence="1">The sequence shown here is derived from an EMBL/GenBank/DDBJ whole genome shotgun (WGS) entry which is preliminary data.</text>
</comment>
<name>A0A5J5H2T9_9BACI</name>
<dbReference type="RefSeq" id="WP_150442388.1">
    <property type="nucleotide sequence ID" value="NZ_VYKL01000044.1"/>
</dbReference>
<proteinExistence type="predicted"/>
<dbReference type="Proteomes" id="UP000326671">
    <property type="component" value="Unassembled WGS sequence"/>
</dbReference>
<protein>
    <submittedName>
        <fullName evidence="1">Uncharacterized protein</fullName>
    </submittedName>
</protein>
<keyword evidence="2" id="KW-1185">Reference proteome</keyword>
<dbReference type="EMBL" id="VYKL01000044">
    <property type="protein sequence ID" value="KAA9014911.1"/>
    <property type="molecule type" value="Genomic_DNA"/>
</dbReference>
<gene>
    <name evidence="1" type="ORF">F4V44_23225</name>
</gene>